<name>A0ABC8WRL9_9POAL</name>
<keyword evidence="2" id="KW-0812">Transmembrane</keyword>
<reference evidence="3" key="1">
    <citation type="submission" date="2024-10" db="EMBL/GenBank/DDBJ databases">
        <authorList>
            <person name="Ryan C."/>
        </authorList>
    </citation>
    <scope>NUCLEOTIDE SEQUENCE [LARGE SCALE GENOMIC DNA]</scope>
</reference>
<evidence type="ECO:0000313" key="3">
    <source>
        <dbReference type="EMBL" id="CAL4913835.1"/>
    </source>
</evidence>
<sequence length="169" mass="19228">MAGSFRSSSSRASWSGEIGARRSPIPYRLGPLAYEPAVFCYCRKKAALWISWSDDNPGHRYLKCFRARDGGCEFVRWYEGPHNAFVQGMLIDLRDAVWALKRERADLQKALGDAAMLLEQQQKETAALKKEAAEHVCYNAKLKKLERDRRVLFLLCVALGIVMLARCLM</sequence>
<feature type="transmembrane region" description="Helical" evidence="2">
    <location>
        <begin position="151"/>
        <end position="168"/>
    </location>
</feature>
<gene>
    <name evidence="3" type="ORF">URODEC1_LOCUS16501</name>
</gene>
<dbReference type="EMBL" id="OZ075123">
    <property type="protein sequence ID" value="CAL4913835.1"/>
    <property type="molecule type" value="Genomic_DNA"/>
</dbReference>
<keyword evidence="2" id="KW-0472">Membrane</keyword>
<keyword evidence="2" id="KW-1133">Transmembrane helix</keyword>
<evidence type="ECO:0008006" key="5">
    <source>
        <dbReference type="Google" id="ProtNLM"/>
    </source>
</evidence>
<evidence type="ECO:0000256" key="1">
    <source>
        <dbReference type="SAM" id="Coils"/>
    </source>
</evidence>
<protein>
    <recommendedName>
        <fullName evidence="5">Zinc finger GRF-type domain-containing protein</fullName>
    </recommendedName>
</protein>
<dbReference type="AlphaFoldDB" id="A0ABC8WRL9"/>
<evidence type="ECO:0000313" key="4">
    <source>
        <dbReference type="Proteomes" id="UP001497457"/>
    </source>
</evidence>
<proteinExistence type="predicted"/>
<organism evidence="3 4">
    <name type="scientific">Urochloa decumbens</name>
    <dbReference type="NCBI Taxonomy" id="240449"/>
    <lineage>
        <taxon>Eukaryota</taxon>
        <taxon>Viridiplantae</taxon>
        <taxon>Streptophyta</taxon>
        <taxon>Embryophyta</taxon>
        <taxon>Tracheophyta</taxon>
        <taxon>Spermatophyta</taxon>
        <taxon>Magnoliopsida</taxon>
        <taxon>Liliopsida</taxon>
        <taxon>Poales</taxon>
        <taxon>Poaceae</taxon>
        <taxon>PACMAD clade</taxon>
        <taxon>Panicoideae</taxon>
        <taxon>Panicodae</taxon>
        <taxon>Paniceae</taxon>
        <taxon>Melinidinae</taxon>
        <taxon>Urochloa</taxon>
    </lineage>
</organism>
<keyword evidence="4" id="KW-1185">Reference proteome</keyword>
<accession>A0ABC8WRL9</accession>
<evidence type="ECO:0000256" key="2">
    <source>
        <dbReference type="SAM" id="Phobius"/>
    </source>
</evidence>
<keyword evidence="1" id="KW-0175">Coiled coil</keyword>
<feature type="coiled-coil region" evidence="1">
    <location>
        <begin position="104"/>
        <end position="148"/>
    </location>
</feature>
<dbReference type="Proteomes" id="UP001497457">
    <property type="component" value="Chromosome 13rd"/>
</dbReference>
<dbReference type="PANTHER" id="PTHR33248">
    <property type="entry name" value="ZINC ION-BINDING PROTEIN"/>
    <property type="match status" value="1"/>
</dbReference>